<dbReference type="GO" id="GO:0016603">
    <property type="term" value="F:glutaminyl-peptide cyclotransferase activity"/>
    <property type="evidence" value="ECO:0007669"/>
    <property type="project" value="InterPro"/>
</dbReference>
<dbReference type="AlphaFoldDB" id="A0A2S7ISW8"/>
<feature type="signal peptide" evidence="1">
    <location>
        <begin position="1"/>
        <end position="23"/>
    </location>
</feature>
<evidence type="ECO:0000313" key="2">
    <source>
        <dbReference type="EMBL" id="PQA60680.1"/>
    </source>
</evidence>
<keyword evidence="3" id="KW-1185">Reference proteome</keyword>
<evidence type="ECO:0000313" key="3">
    <source>
        <dbReference type="Proteomes" id="UP000239590"/>
    </source>
</evidence>
<dbReference type="PANTHER" id="PTHR31270:SF1">
    <property type="entry name" value="GLUTAMINYL-PEPTIDE CYCLOTRANSFERASE"/>
    <property type="match status" value="1"/>
</dbReference>
<dbReference type="Pfam" id="PF05096">
    <property type="entry name" value="Glu_cyclase_2"/>
    <property type="match status" value="1"/>
</dbReference>
<dbReference type="PANTHER" id="PTHR31270">
    <property type="entry name" value="GLUTAMINYL-PEPTIDE CYCLOTRANSFERASE"/>
    <property type="match status" value="1"/>
</dbReference>
<dbReference type="EMBL" id="PTRA01000001">
    <property type="protein sequence ID" value="PQA60680.1"/>
    <property type="molecule type" value="Genomic_DNA"/>
</dbReference>
<dbReference type="InterPro" id="IPR007788">
    <property type="entry name" value="QCT"/>
</dbReference>
<protein>
    <submittedName>
        <fullName evidence="2">Glutamine cyclotransferase</fullName>
    </submittedName>
</protein>
<evidence type="ECO:0000256" key="1">
    <source>
        <dbReference type="SAM" id="SignalP"/>
    </source>
</evidence>
<keyword evidence="2" id="KW-0808">Transferase</keyword>
<dbReference type="InterPro" id="IPR011044">
    <property type="entry name" value="Quino_amine_DH_bsu"/>
</dbReference>
<comment type="caution">
    <text evidence="2">The sequence shown here is derived from an EMBL/GenBank/DDBJ whole genome shotgun (WGS) entry which is preliminary data.</text>
</comment>
<proteinExistence type="predicted"/>
<name>A0A2S7ISW8_9BACT</name>
<dbReference type="Proteomes" id="UP000239590">
    <property type="component" value="Unassembled WGS sequence"/>
</dbReference>
<dbReference type="Gene3D" id="2.130.10.10">
    <property type="entry name" value="YVTN repeat-like/Quinoprotein amine dehydrogenase"/>
    <property type="match status" value="1"/>
</dbReference>
<sequence>MNRLKSVLRKSILIFLGCSILTACNDAPKSSTEAKDSPSSAPVLHYAVVKTHPHDTNAFTEGLQMYNGKLYESTGSPKELPQTQSIVGEVDLSSGKIQTKVELDRDQYFGEGIVFLKDKLYQLTYLSKKGFIYDVRTFKPLGTFTFPSKEGWGLTTDGTHLIMSDGTQNLTYLDPTTFTVVKVLTVTDEQGAVINLNELEYVKGYLYANVYTTATVVKINPQTGQVMGKMDLSSLQQDARTKYPQALEMNGIAFDSTSGNWYVTGKLWSTIYEIKVTP</sequence>
<dbReference type="PROSITE" id="PS51257">
    <property type="entry name" value="PROKAR_LIPOPROTEIN"/>
    <property type="match status" value="1"/>
</dbReference>
<reference evidence="3" key="1">
    <citation type="submission" date="2018-02" db="EMBL/GenBank/DDBJ databases">
        <title>Genome sequencing of Solimonas sp. HR-BB.</title>
        <authorList>
            <person name="Lee Y."/>
            <person name="Jeon C.O."/>
        </authorList>
    </citation>
    <scope>NUCLEOTIDE SEQUENCE [LARGE SCALE GENOMIC DNA]</scope>
    <source>
        <strain evidence="3">HR-U</strain>
    </source>
</reference>
<organism evidence="2 3">
    <name type="scientific">Siphonobacter curvatus</name>
    <dbReference type="NCBI Taxonomy" id="2094562"/>
    <lineage>
        <taxon>Bacteria</taxon>
        <taxon>Pseudomonadati</taxon>
        <taxon>Bacteroidota</taxon>
        <taxon>Cytophagia</taxon>
        <taxon>Cytophagales</taxon>
        <taxon>Cytophagaceae</taxon>
        <taxon>Siphonobacter</taxon>
    </lineage>
</organism>
<accession>A0A2S7ISW8</accession>
<dbReference type="InterPro" id="IPR015943">
    <property type="entry name" value="WD40/YVTN_repeat-like_dom_sf"/>
</dbReference>
<dbReference type="RefSeq" id="WP_104713209.1">
    <property type="nucleotide sequence ID" value="NZ_PTRA01000001.1"/>
</dbReference>
<keyword evidence="1" id="KW-0732">Signal</keyword>
<gene>
    <name evidence="2" type="ORF">C5O19_14005</name>
</gene>
<dbReference type="SUPFAM" id="SSF50969">
    <property type="entry name" value="YVTN repeat-like/Quinoprotein amine dehydrogenase"/>
    <property type="match status" value="1"/>
</dbReference>
<feature type="chain" id="PRO_5015647769" evidence="1">
    <location>
        <begin position="24"/>
        <end position="278"/>
    </location>
</feature>
<dbReference type="OrthoDB" id="9783700at2"/>